<dbReference type="AlphaFoldDB" id="A0AAW6UBD9"/>
<feature type="transmembrane region" description="Helical" evidence="1">
    <location>
        <begin position="157"/>
        <end position="175"/>
    </location>
</feature>
<keyword evidence="1" id="KW-1133">Transmembrane helix</keyword>
<evidence type="ECO:0000313" key="3">
    <source>
        <dbReference type="Proteomes" id="UP001431532"/>
    </source>
</evidence>
<keyword evidence="1" id="KW-0812">Transmembrane</keyword>
<evidence type="ECO:0000256" key="1">
    <source>
        <dbReference type="SAM" id="Phobius"/>
    </source>
</evidence>
<dbReference type="RefSeq" id="WP_282838678.1">
    <property type="nucleotide sequence ID" value="NZ_JASCXW010000003.1"/>
</dbReference>
<sequence>MRNDKIIAIFLILSLLLMSSIGVFYNQIIVSGVINNVYGDEVEMFGRGIYAYESVLKGIIYVGTDGAILLTIIPTIIYLKFINKNHTLFNQLTLIALGFITAYYSSTLAFGAMMNRLFIIYITALSLSIFFLIFEISNIKQFEPDKLFRQINITKGMYVFLVVFAASTMIWMFEITNAFLHNRPSDIIGFQATEISFVLDLAIIMPLTIYAIIQLKRKQSIGIIMSICIFVFAIYLGFVVVGQSIAQIVFEYQLNSFEMIIYIMPFILISIISTYFARNIQKQLKSL</sequence>
<dbReference type="Proteomes" id="UP001431532">
    <property type="component" value="Unassembled WGS sequence"/>
</dbReference>
<proteinExistence type="predicted"/>
<feature type="transmembrane region" description="Helical" evidence="1">
    <location>
        <begin position="195"/>
        <end position="213"/>
    </location>
</feature>
<evidence type="ECO:0000313" key="2">
    <source>
        <dbReference type="EMBL" id="MDI6452263.1"/>
    </source>
</evidence>
<feature type="transmembrane region" description="Helical" evidence="1">
    <location>
        <begin position="59"/>
        <end position="79"/>
    </location>
</feature>
<protein>
    <submittedName>
        <fullName evidence="2">Uncharacterized protein</fullName>
    </submittedName>
</protein>
<feature type="transmembrane region" description="Helical" evidence="1">
    <location>
        <begin position="91"/>
        <end position="112"/>
    </location>
</feature>
<keyword evidence="1" id="KW-0472">Membrane</keyword>
<accession>A0AAW6UBD9</accession>
<keyword evidence="3" id="KW-1185">Reference proteome</keyword>
<organism evidence="2 3">
    <name type="scientific">Peloplasma aerotolerans</name>
    <dbReference type="NCBI Taxonomy" id="3044389"/>
    <lineage>
        <taxon>Bacteria</taxon>
        <taxon>Bacillati</taxon>
        <taxon>Mycoplasmatota</taxon>
        <taxon>Mollicutes</taxon>
        <taxon>Acholeplasmatales</taxon>
        <taxon>Acholeplasmataceae</taxon>
        <taxon>Peloplasma</taxon>
    </lineage>
</organism>
<gene>
    <name evidence="2" type="ORF">QJ521_01695</name>
</gene>
<feature type="transmembrane region" description="Helical" evidence="1">
    <location>
        <begin position="220"/>
        <end position="239"/>
    </location>
</feature>
<feature type="transmembrane region" description="Helical" evidence="1">
    <location>
        <begin position="259"/>
        <end position="277"/>
    </location>
</feature>
<name>A0AAW6UBD9_9MOLU</name>
<feature type="transmembrane region" description="Helical" evidence="1">
    <location>
        <begin position="118"/>
        <end position="136"/>
    </location>
</feature>
<dbReference type="EMBL" id="JASCXW010000003">
    <property type="protein sequence ID" value="MDI6452263.1"/>
    <property type="molecule type" value="Genomic_DNA"/>
</dbReference>
<reference evidence="2" key="1">
    <citation type="submission" date="2023-05" db="EMBL/GenBank/DDBJ databases">
        <title>Mariniplasma microaerophilum sp. nov., a novel anaerobic mollicute isolated from terrestrial mud volcano, Taman Peninsula, Russia.</title>
        <authorList>
            <person name="Khomyakova M.A."/>
            <person name="Merkel A.Y."/>
            <person name="Slobodkin A.I."/>
        </authorList>
    </citation>
    <scope>NUCLEOTIDE SEQUENCE</scope>
    <source>
        <strain evidence="2">M4Ah</strain>
    </source>
</reference>
<comment type="caution">
    <text evidence="2">The sequence shown here is derived from an EMBL/GenBank/DDBJ whole genome shotgun (WGS) entry which is preliminary data.</text>
</comment>